<proteinExistence type="inferred from homology"/>
<keyword evidence="6" id="KW-0963">Cytoplasm</keyword>
<evidence type="ECO:0000256" key="12">
    <source>
        <dbReference type="ARBA" id="ARBA00023054"/>
    </source>
</evidence>
<dbReference type="EMBL" id="AXCR01000012">
    <property type="protein sequence ID" value="KJR80010.1"/>
    <property type="molecule type" value="Genomic_DNA"/>
</dbReference>
<evidence type="ECO:0000256" key="20">
    <source>
        <dbReference type="SAM" id="MobiDB-lite"/>
    </source>
</evidence>
<evidence type="ECO:0000256" key="17">
    <source>
        <dbReference type="ARBA" id="ARBA00044112"/>
    </source>
</evidence>
<dbReference type="AlphaFoldDB" id="A0A0F2LU24"/>
<protein>
    <recommendedName>
        <fullName evidence="17">DASH complex subunit SPC34</fullName>
    </recommendedName>
    <alternativeName>
        <fullName evidence="18">Outer kinetochore protein SPC34</fullName>
    </alternativeName>
</protein>
<reference evidence="21 22" key="2">
    <citation type="journal article" date="2015" name="Eukaryot. Cell">
        <title>Asexual propagation of a virulent clone complex in a human and feline outbreak of sporotrichosis.</title>
        <authorList>
            <person name="Teixeira Mde M."/>
            <person name="Rodrigues A.M."/>
            <person name="Tsui C.K."/>
            <person name="de Almeida L.G."/>
            <person name="Van Diepeningen A.D."/>
            <person name="van den Ende B.G."/>
            <person name="Fernandes G.F."/>
            <person name="Kano R."/>
            <person name="Hamelin R.C."/>
            <person name="Lopes-Bezerra L.M."/>
            <person name="Vasconcelos A.T."/>
            <person name="de Hoog S."/>
            <person name="de Camargo Z.P."/>
            <person name="Felipe M.S."/>
        </authorList>
    </citation>
    <scope>NUCLEOTIDE SEQUENCE [LARGE SCALE GENOMIC DNA]</scope>
    <source>
        <strain evidence="21 22">1099-18</strain>
    </source>
</reference>
<keyword evidence="7" id="KW-0132">Cell division</keyword>
<keyword evidence="16" id="KW-0137">Centromere</keyword>
<feature type="coiled-coil region" evidence="19">
    <location>
        <begin position="240"/>
        <end position="267"/>
    </location>
</feature>
<organism evidence="21 22">
    <name type="scientific">Sporothrix schenckii 1099-18</name>
    <dbReference type="NCBI Taxonomy" id="1397361"/>
    <lineage>
        <taxon>Eukaryota</taxon>
        <taxon>Fungi</taxon>
        <taxon>Dikarya</taxon>
        <taxon>Ascomycota</taxon>
        <taxon>Pezizomycotina</taxon>
        <taxon>Sordariomycetes</taxon>
        <taxon>Sordariomycetidae</taxon>
        <taxon>Ophiostomatales</taxon>
        <taxon>Ophiostomataceae</taxon>
        <taxon>Sporothrix</taxon>
    </lineage>
</organism>
<evidence type="ECO:0000256" key="9">
    <source>
        <dbReference type="ARBA" id="ARBA00022776"/>
    </source>
</evidence>
<evidence type="ECO:0000256" key="18">
    <source>
        <dbReference type="ARBA" id="ARBA00044346"/>
    </source>
</evidence>
<keyword evidence="5" id="KW-0158">Chromosome</keyword>
<dbReference type="KEGG" id="ssck:SPSK_00494"/>
<evidence type="ECO:0000256" key="16">
    <source>
        <dbReference type="ARBA" id="ARBA00023328"/>
    </source>
</evidence>
<dbReference type="GO" id="GO:0005876">
    <property type="term" value="C:spindle microtubule"/>
    <property type="evidence" value="ECO:0007669"/>
    <property type="project" value="InterPro"/>
</dbReference>
<evidence type="ECO:0000313" key="21">
    <source>
        <dbReference type="EMBL" id="KJR80010.1"/>
    </source>
</evidence>
<evidence type="ECO:0000256" key="11">
    <source>
        <dbReference type="ARBA" id="ARBA00022838"/>
    </source>
</evidence>
<feature type="region of interest" description="Disordered" evidence="20">
    <location>
        <begin position="62"/>
        <end position="87"/>
    </location>
</feature>
<evidence type="ECO:0000256" key="2">
    <source>
        <dbReference type="ARBA" id="ARBA00004186"/>
    </source>
</evidence>
<gene>
    <name evidence="21" type="ORF">SPSK_00494</name>
</gene>
<comment type="caution">
    <text evidence="21">The sequence shown here is derived from an EMBL/GenBank/DDBJ whole genome shotgun (WGS) entry which is preliminary data.</text>
</comment>
<comment type="similarity">
    <text evidence="4">Belongs to the DASH complex SPC34 family.</text>
</comment>
<name>A0A0F2LU24_SPOSC</name>
<keyword evidence="14" id="KW-0539">Nucleus</keyword>
<dbReference type="RefSeq" id="XP_016582686.1">
    <property type="nucleotide sequence ID" value="XM_016727462.1"/>
</dbReference>
<dbReference type="VEuPathDB" id="FungiDB:SPSK_00494"/>
<evidence type="ECO:0000256" key="13">
    <source>
        <dbReference type="ARBA" id="ARBA00023212"/>
    </source>
</evidence>
<evidence type="ECO:0000256" key="3">
    <source>
        <dbReference type="ARBA" id="ARBA00004629"/>
    </source>
</evidence>
<dbReference type="GO" id="GO:0051301">
    <property type="term" value="P:cell division"/>
    <property type="evidence" value="ECO:0007669"/>
    <property type="project" value="UniProtKB-KW"/>
</dbReference>
<dbReference type="Pfam" id="PF08657">
    <property type="entry name" value="DASH_Spc34"/>
    <property type="match status" value="2"/>
</dbReference>
<dbReference type="GeneID" id="27662739"/>
<dbReference type="InterPro" id="IPR013966">
    <property type="entry name" value="Spc34"/>
</dbReference>
<evidence type="ECO:0000256" key="6">
    <source>
        <dbReference type="ARBA" id="ARBA00022490"/>
    </source>
</evidence>
<evidence type="ECO:0000256" key="10">
    <source>
        <dbReference type="ARBA" id="ARBA00022829"/>
    </source>
</evidence>
<evidence type="ECO:0000256" key="1">
    <source>
        <dbReference type="ARBA" id="ARBA00004123"/>
    </source>
</evidence>
<keyword evidence="13" id="KW-0206">Cytoskeleton</keyword>
<keyword evidence="9" id="KW-0498">Mitosis</keyword>
<evidence type="ECO:0000256" key="7">
    <source>
        <dbReference type="ARBA" id="ARBA00022618"/>
    </source>
</evidence>
<keyword evidence="12 19" id="KW-0175">Coiled coil</keyword>
<keyword evidence="8" id="KW-0493">Microtubule</keyword>
<keyword evidence="15" id="KW-0131">Cell cycle</keyword>
<evidence type="ECO:0000313" key="22">
    <source>
        <dbReference type="Proteomes" id="UP000033710"/>
    </source>
</evidence>
<evidence type="ECO:0000256" key="5">
    <source>
        <dbReference type="ARBA" id="ARBA00022454"/>
    </source>
</evidence>
<evidence type="ECO:0000256" key="8">
    <source>
        <dbReference type="ARBA" id="ARBA00022701"/>
    </source>
</evidence>
<keyword evidence="10" id="KW-0159">Chromosome partition</keyword>
<evidence type="ECO:0000256" key="19">
    <source>
        <dbReference type="SAM" id="Coils"/>
    </source>
</evidence>
<keyword evidence="11" id="KW-0995">Kinetochore</keyword>
<accession>A0A0F2LU24</accession>
<dbReference type="GO" id="GO:0008608">
    <property type="term" value="P:attachment of spindle microtubules to kinetochore"/>
    <property type="evidence" value="ECO:0007669"/>
    <property type="project" value="InterPro"/>
</dbReference>
<evidence type="ECO:0000256" key="4">
    <source>
        <dbReference type="ARBA" id="ARBA00008491"/>
    </source>
</evidence>
<dbReference type="OrthoDB" id="10016597at2759"/>
<sequence>MSHLMVHLDQISVSCQGIRSLPFPPPKVFTNALLYNDDITSLIRDTEAHERALFSVPAPLPAAKTTPAEAPSTAVSGAGDSGAGVAASSSKRRQTVFNVAAGEVTTGPPSARPSAAPRRQTAVAAVLGGDLHAQIGRRTGGGGGGGGDVDVNILLKGAEKLCTVYALPGALERIPVLRQKHAQQTSTLTYYEAKVAEQAQRLEGMNHDRRGGEGEFDGDNDMSMAAAAPAAADGLTDDDLRHEEYEIRELERKKKELQERLRAMDKDLGGLLNIEGTNTCRSAQRASPPLRVLLGAQELAHKSLDVLGTADFDAVVDDKVRDAVHAVLKGLADLSVDLSAALVAAEPVANRRSVKAATLSRSCQVVMRRDVAALLEVGAEQAGHDRVFLVGTLGFGELDDAVGVTGVANLALMREVDALGGAHGPHTGIEVLGAVGTELLGQALFGRDASLWGVGVEVEGLPGHVKAVVSAAGDSLFVDVDGLFEALLAEIALTC</sequence>
<comment type="subcellular location">
    <subcellularLocation>
        <location evidence="3">Chromosome</location>
        <location evidence="3">Centromere</location>
        <location evidence="3">Kinetochore</location>
    </subcellularLocation>
    <subcellularLocation>
        <location evidence="2">Cytoplasm</location>
        <location evidence="2">Cytoskeleton</location>
        <location evidence="2">Spindle</location>
    </subcellularLocation>
    <subcellularLocation>
        <location evidence="1">Nucleus</location>
    </subcellularLocation>
</comment>
<dbReference type="Proteomes" id="UP000033710">
    <property type="component" value="Unassembled WGS sequence"/>
</dbReference>
<dbReference type="GO" id="GO:0042729">
    <property type="term" value="C:DASH complex"/>
    <property type="evidence" value="ECO:0007669"/>
    <property type="project" value="InterPro"/>
</dbReference>
<evidence type="ECO:0000256" key="14">
    <source>
        <dbReference type="ARBA" id="ARBA00023242"/>
    </source>
</evidence>
<reference evidence="21 22" key="1">
    <citation type="journal article" date="2014" name="BMC Genomics">
        <title>Comparative genomics of the major fungal agents of human and animal Sporotrichosis: Sporothrix schenckii and Sporothrix brasiliensis.</title>
        <authorList>
            <person name="Teixeira M.M."/>
            <person name="de Almeida L.G."/>
            <person name="Kubitschek-Barreira P."/>
            <person name="Alves F.L."/>
            <person name="Kioshima E.S."/>
            <person name="Abadio A.K."/>
            <person name="Fernandes L."/>
            <person name="Derengowski L.S."/>
            <person name="Ferreira K.S."/>
            <person name="Souza R.C."/>
            <person name="Ruiz J.C."/>
            <person name="de Andrade N.C."/>
            <person name="Paes H.C."/>
            <person name="Nicola A.M."/>
            <person name="Albuquerque P."/>
            <person name="Gerber A.L."/>
            <person name="Martins V.P."/>
            <person name="Peconick L.D."/>
            <person name="Neto A.V."/>
            <person name="Chaucanez C.B."/>
            <person name="Silva P.A."/>
            <person name="Cunha O.L."/>
            <person name="de Oliveira F.F."/>
            <person name="dos Santos T.C."/>
            <person name="Barros A.L."/>
            <person name="Soares M.A."/>
            <person name="de Oliveira L.M."/>
            <person name="Marini M.M."/>
            <person name="Villalobos-Duno H."/>
            <person name="Cunha M.M."/>
            <person name="de Hoog S."/>
            <person name="da Silveira J.F."/>
            <person name="Henrissat B."/>
            <person name="Nino-Vega G.A."/>
            <person name="Cisalpino P.S."/>
            <person name="Mora-Montes H.M."/>
            <person name="Almeida S.R."/>
            <person name="Stajich J.E."/>
            <person name="Lopes-Bezerra L.M."/>
            <person name="Vasconcelos A.T."/>
            <person name="Felipe M.S."/>
        </authorList>
    </citation>
    <scope>NUCLEOTIDE SEQUENCE [LARGE SCALE GENOMIC DNA]</scope>
    <source>
        <strain evidence="21 22">1099-18</strain>
    </source>
</reference>
<evidence type="ECO:0000256" key="15">
    <source>
        <dbReference type="ARBA" id="ARBA00023306"/>
    </source>
</evidence>